<dbReference type="GO" id="GO:0005506">
    <property type="term" value="F:iron ion binding"/>
    <property type="evidence" value="ECO:0007669"/>
    <property type="project" value="InterPro"/>
</dbReference>
<comment type="caution">
    <text evidence="1">The sequence shown here is derived from an EMBL/GenBank/DDBJ whole genome shotgun (WGS) entry which is preliminary data.</text>
</comment>
<feature type="non-terminal residue" evidence="1">
    <location>
        <position position="112"/>
    </location>
</feature>
<reference evidence="1 2" key="1">
    <citation type="submission" date="2015-10" db="EMBL/GenBank/DDBJ databases">
        <title>Genome analyses suggest a sexual origin of heterokaryosis in a supposedly ancient asexual fungus.</title>
        <authorList>
            <person name="Ropars J."/>
            <person name="Sedzielewska K."/>
            <person name="Noel J."/>
            <person name="Charron P."/>
            <person name="Farinelli L."/>
            <person name="Marton T."/>
            <person name="Kruger M."/>
            <person name="Pelin A."/>
            <person name="Brachmann A."/>
            <person name="Corradi N."/>
        </authorList>
    </citation>
    <scope>NUCLEOTIDE SEQUENCE [LARGE SCALE GENOMIC DNA]</scope>
    <source>
        <strain evidence="1 2">A4</strain>
    </source>
</reference>
<organism evidence="1 2">
    <name type="scientific">Rhizophagus irregularis</name>
    <dbReference type="NCBI Taxonomy" id="588596"/>
    <lineage>
        <taxon>Eukaryota</taxon>
        <taxon>Fungi</taxon>
        <taxon>Fungi incertae sedis</taxon>
        <taxon>Mucoromycota</taxon>
        <taxon>Glomeromycotina</taxon>
        <taxon>Glomeromycetes</taxon>
        <taxon>Glomerales</taxon>
        <taxon>Glomeraceae</taxon>
        <taxon>Rhizophagus</taxon>
    </lineage>
</organism>
<gene>
    <name evidence="1" type="ORF">RhiirA4_406675</name>
</gene>
<name>A0A2I1GVE9_9GLOM</name>
<dbReference type="InterPro" id="IPR036396">
    <property type="entry name" value="Cyt_P450_sf"/>
</dbReference>
<dbReference type="EMBL" id="LLXI01000895">
    <property type="protein sequence ID" value="PKY50608.1"/>
    <property type="molecule type" value="Genomic_DNA"/>
</dbReference>
<sequence>KYGDLFEFNFDTRNIALNRIEYIEKLLLASSKNPYIKKFSYKDSKGFHELGLMGKGILLNQDLKPWRYNRHFFSQAILSPKFANEALHLINKLFNELEGYWDKLYLKEEGVI</sequence>
<dbReference type="VEuPathDB" id="FungiDB:RhiirA1_428107"/>
<dbReference type="Proteomes" id="UP000234323">
    <property type="component" value="Unassembled WGS sequence"/>
</dbReference>
<evidence type="ECO:0008006" key="3">
    <source>
        <dbReference type="Google" id="ProtNLM"/>
    </source>
</evidence>
<evidence type="ECO:0000313" key="1">
    <source>
        <dbReference type="EMBL" id="PKY50608.1"/>
    </source>
</evidence>
<proteinExistence type="predicted"/>
<dbReference type="Gene3D" id="1.10.630.10">
    <property type="entry name" value="Cytochrome P450"/>
    <property type="match status" value="1"/>
</dbReference>
<protein>
    <recommendedName>
        <fullName evidence="3">Cytochrome P450</fullName>
    </recommendedName>
</protein>
<dbReference type="GO" id="GO:0016705">
    <property type="term" value="F:oxidoreductase activity, acting on paired donors, with incorporation or reduction of molecular oxygen"/>
    <property type="evidence" value="ECO:0007669"/>
    <property type="project" value="InterPro"/>
</dbReference>
<dbReference type="AlphaFoldDB" id="A0A2I1GVE9"/>
<dbReference type="GO" id="GO:0004497">
    <property type="term" value="F:monooxygenase activity"/>
    <property type="evidence" value="ECO:0007669"/>
    <property type="project" value="InterPro"/>
</dbReference>
<dbReference type="GO" id="GO:0020037">
    <property type="term" value="F:heme binding"/>
    <property type="evidence" value="ECO:0007669"/>
    <property type="project" value="InterPro"/>
</dbReference>
<evidence type="ECO:0000313" key="2">
    <source>
        <dbReference type="Proteomes" id="UP000234323"/>
    </source>
</evidence>
<feature type="non-terminal residue" evidence="1">
    <location>
        <position position="1"/>
    </location>
</feature>
<keyword evidence="2" id="KW-1185">Reference proteome</keyword>
<accession>A0A2I1GVE9</accession>